<dbReference type="KEGG" id="spse:SULPSESMR1_02383"/>
<protein>
    <submittedName>
        <fullName evidence="2">Hint domain protein</fullName>
    </submittedName>
</protein>
<name>A0A221K2T1_9RHOB</name>
<evidence type="ECO:0000313" key="3">
    <source>
        <dbReference type="Proteomes" id="UP000199754"/>
    </source>
</evidence>
<evidence type="ECO:0000259" key="1">
    <source>
        <dbReference type="Pfam" id="PF13403"/>
    </source>
</evidence>
<reference evidence="2 3" key="1">
    <citation type="submission" date="2017-07" db="EMBL/GenBank/DDBJ databases">
        <title>Genome Sequence of Sulfitobacter pseudonitzschiae Strain SMR1 Isolated from a culture of the Diatom Skeletonema marinoi.</title>
        <authorList>
            <person name="Topel M."/>
            <person name="Pinder M.I.M."/>
            <person name="Johansson O.N."/>
            <person name="Kourtchenko O."/>
            <person name="Godhe A."/>
            <person name="Clarke A.K."/>
        </authorList>
    </citation>
    <scope>NUCLEOTIDE SEQUENCE [LARGE SCALE GENOMIC DNA]</scope>
    <source>
        <strain evidence="2 3">SMR1</strain>
    </source>
</reference>
<dbReference type="EMBL" id="CP022415">
    <property type="protein sequence ID" value="ASM73180.1"/>
    <property type="molecule type" value="Genomic_DNA"/>
</dbReference>
<dbReference type="InterPro" id="IPR028992">
    <property type="entry name" value="Hedgehog/Intein_dom"/>
</dbReference>
<evidence type="ECO:0000313" key="2">
    <source>
        <dbReference type="EMBL" id="ASM73180.1"/>
    </source>
</evidence>
<organism evidence="2 3">
    <name type="scientific">Pseudosulfitobacter pseudonitzschiae</name>
    <dbReference type="NCBI Taxonomy" id="1402135"/>
    <lineage>
        <taxon>Bacteria</taxon>
        <taxon>Pseudomonadati</taxon>
        <taxon>Pseudomonadota</taxon>
        <taxon>Alphaproteobacteria</taxon>
        <taxon>Rhodobacterales</taxon>
        <taxon>Roseobacteraceae</taxon>
        <taxon>Pseudosulfitobacter</taxon>
    </lineage>
</organism>
<dbReference type="OrthoDB" id="6305173at2"/>
<feature type="domain" description="Hedgehog/Intein (Hint)" evidence="1">
    <location>
        <begin position="62"/>
        <end position="206"/>
    </location>
</feature>
<gene>
    <name evidence="2" type="ORF">SULPSESMR1_02383</name>
</gene>
<dbReference type="AlphaFoldDB" id="A0A221K2T1"/>
<dbReference type="Pfam" id="PF13403">
    <property type="entry name" value="Hint_2"/>
    <property type="match status" value="1"/>
</dbReference>
<dbReference type="Proteomes" id="UP000199754">
    <property type="component" value="Chromosome"/>
</dbReference>
<dbReference type="STRING" id="1402135.SAMN05444149_103487"/>
<accession>A0A221K2T1</accession>
<sequence>MTSTIALTGQPRRPSYAAPISRGVSLPATRTYEIAALRADGSRMVSQTKAPALPLIESAFSAFARGTVLEGRNGPVAIEDLQPGDWLRTSNGDAEQVVWIGSTNFVPADTGRRTPLIRIMADSFGPARPESFLTVGPAARLLQTPHNMRGTLASGAQMLTPARDFVDGVNVIEVTPPTSVRLFHICLTRHAAIYAGGMQMETFHPGTQATRAVSPAMRDMFLALFPRISHVTDFGPLAHPRAPDHAENAA</sequence>
<proteinExistence type="predicted"/>
<dbReference type="RefSeq" id="WP_089420996.1">
    <property type="nucleotide sequence ID" value="NZ_CP022415.1"/>
</dbReference>
<keyword evidence="3" id="KW-1185">Reference proteome</keyword>